<dbReference type="Pfam" id="PF00856">
    <property type="entry name" value="SET"/>
    <property type="match status" value="1"/>
</dbReference>
<dbReference type="InterPro" id="IPR001214">
    <property type="entry name" value="SET_dom"/>
</dbReference>
<comment type="caution">
    <text evidence="2">The sequence shown here is derived from an EMBL/GenBank/DDBJ whole genome shotgun (WGS) entry which is preliminary data.</text>
</comment>
<dbReference type="PROSITE" id="PS50280">
    <property type="entry name" value="SET"/>
    <property type="match status" value="1"/>
</dbReference>
<dbReference type="InterPro" id="IPR046341">
    <property type="entry name" value="SET_dom_sf"/>
</dbReference>
<sequence>MLPPPLMLQPQPQPQELALLAQADEEYTQAAEAAAGTGAGSSPAFCEPVNLERLLGQAMRMDGFDTPAQADGLLAYYRRLGCSPAQLQAAVERLAPEAPLPGPGPGLGPEWASPGLQGQLQVAAWELLAAAVAAALLAAYQTRPRGWSRQDLLEVRASAIAGRGLFARASIPSGTVLGAYPGRLRSGAEMLEKCETAPMAASYAFRTADGRFLDPTDLTGQPSPNPQPGWFWPLPTDISLCFANEPPKGSLGTNASVEDGAGPGDLLFVARADIPQGAEVLIDYGTTYDRSGYSRGQQKTSM</sequence>
<gene>
    <name evidence="2" type="ORF">HYH03_011942</name>
</gene>
<evidence type="ECO:0000259" key="1">
    <source>
        <dbReference type="PROSITE" id="PS50280"/>
    </source>
</evidence>
<proteinExistence type="predicted"/>
<dbReference type="SMART" id="SM00317">
    <property type="entry name" value="SET"/>
    <property type="match status" value="1"/>
</dbReference>
<dbReference type="EMBL" id="JAEHOE010000072">
    <property type="protein sequence ID" value="KAG2489489.1"/>
    <property type="molecule type" value="Genomic_DNA"/>
</dbReference>
<evidence type="ECO:0000313" key="3">
    <source>
        <dbReference type="Proteomes" id="UP000612055"/>
    </source>
</evidence>
<dbReference type="OrthoDB" id="5560686at2759"/>
<accession>A0A836BVX3</accession>
<dbReference type="SUPFAM" id="SSF82199">
    <property type="entry name" value="SET domain"/>
    <property type="match status" value="1"/>
</dbReference>
<feature type="domain" description="SET" evidence="1">
    <location>
        <begin position="151"/>
        <end position="285"/>
    </location>
</feature>
<reference evidence="2" key="1">
    <citation type="journal article" date="2020" name="bioRxiv">
        <title>Comparative genomics of Chlamydomonas.</title>
        <authorList>
            <person name="Craig R.J."/>
            <person name="Hasan A.R."/>
            <person name="Ness R.W."/>
            <person name="Keightley P.D."/>
        </authorList>
    </citation>
    <scope>NUCLEOTIDE SEQUENCE</scope>
    <source>
        <strain evidence="2">CCAP 11/70</strain>
    </source>
</reference>
<evidence type="ECO:0000313" key="2">
    <source>
        <dbReference type="EMBL" id="KAG2489489.1"/>
    </source>
</evidence>
<name>A0A836BVX3_9CHLO</name>
<dbReference type="Proteomes" id="UP000612055">
    <property type="component" value="Unassembled WGS sequence"/>
</dbReference>
<organism evidence="2 3">
    <name type="scientific">Edaphochlamys debaryana</name>
    <dbReference type="NCBI Taxonomy" id="47281"/>
    <lineage>
        <taxon>Eukaryota</taxon>
        <taxon>Viridiplantae</taxon>
        <taxon>Chlorophyta</taxon>
        <taxon>core chlorophytes</taxon>
        <taxon>Chlorophyceae</taxon>
        <taxon>CS clade</taxon>
        <taxon>Chlamydomonadales</taxon>
        <taxon>Chlamydomonadales incertae sedis</taxon>
        <taxon>Edaphochlamys</taxon>
    </lineage>
</organism>
<protein>
    <recommendedName>
        <fullName evidence="1">SET domain-containing protein</fullName>
    </recommendedName>
</protein>
<dbReference type="AlphaFoldDB" id="A0A836BVX3"/>
<keyword evidence="3" id="KW-1185">Reference proteome</keyword>
<dbReference type="Gene3D" id="2.170.270.10">
    <property type="entry name" value="SET domain"/>
    <property type="match status" value="1"/>
</dbReference>